<dbReference type="Pfam" id="PF17963">
    <property type="entry name" value="Big_9"/>
    <property type="match status" value="1"/>
</dbReference>
<evidence type="ECO:0000256" key="1">
    <source>
        <dbReference type="SAM" id="SignalP"/>
    </source>
</evidence>
<dbReference type="EMBL" id="FTOH01000002">
    <property type="protein sequence ID" value="SIS51411.1"/>
    <property type="molecule type" value="Genomic_DNA"/>
</dbReference>
<dbReference type="GO" id="GO:0020037">
    <property type="term" value="F:heme binding"/>
    <property type="evidence" value="ECO:0007669"/>
    <property type="project" value="InterPro"/>
</dbReference>
<dbReference type="SUPFAM" id="SSF46626">
    <property type="entry name" value="Cytochrome c"/>
    <property type="match status" value="1"/>
</dbReference>
<dbReference type="Pfam" id="PF10282">
    <property type="entry name" value="Lactonase"/>
    <property type="match status" value="1"/>
</dbReference>
<feature type="chain" id="PRO_5009943018" evidence="1">
    <location>
        <begin position="29"/>
        <end position="1072"/>
    </location>
</feature>
<protein>
    <submittedName>
        <fullName evidence="2">Lactonase, 7-bladed beta-propeller</fullName>
    </submittedName>
</protein>
<dbReference type="Gene3D" id="2.130.10.10">
    <property type="entry name" value="YVTN repeat-like/Quinoprotein amine dehydrogenase"/>
    <property type="match status" value="2"/>
</dbReference>
<dbReference type="GO" id="GO:0009055">
    <property type="term" value="F:electron transfer activity"/>
    <property type="evidence" value="ECO:0007669"/>
    <property type="project" value="InterPro"/>
</dbReference>
<dbReference type="AlphaFoldDB" id="A0A1N7JQ81"/>
<dbReference type="InterPro" id="IPR019405">
    <property type="entry name" value="Lactonase_7-beta_prop"/>
</dbReference>
<dbReference type="STRING" id="484498.SAMN05421686_102143"/>
<dbReference type="PANTHER" id="PTHR47197:SF3">
    <property type="entry name" value="DIHYDRO-HEME D1 DEHYDROGENASE"/>
    <property type="match status" value="1"/>
</dbReference>
<dbReference type="InterPro" id="IPR015943">
    <property type="entry name" value="WD40/YVTN_repeat-like_dom_sf"/>
</dbReference>
<keyword evidence="1" id="KW-0732">Signal</keyword>
<organism evidence="2 3">
    <name type="scientific">Thalassolituus maritimus</name>
    <dbReference type="NCBI Taxonomy" id="484498"/>
    <lineage>
        <taxon>Bacteria</taxon>
        <taxon>Pseudomonadati</taxon>
        <taxon>Pseudomonadota</taxon>
        <taxon>Gammaproteobacteria</taxon>
        <taxon>Oceanospirillales</taxon>
        <taxon>Oceanospirillaceae</taxon>
        <taxon>Thalassolituus</taxon>
    </lineage>
</organism>
<dbReference type="Proteomes" id="UP000185639">
    <property type="component" value="Unassembled WGS sequence"/>
</dbReference>
<dbReference type="SUPFAM" id="SSF51004">
    <property type="entry name" value="C-terminal (heme d1) domain of cytochrome cd1-nitrite reductase"/>
    <property type="match status" value="1"/>
</dbReference>
<dbReference type="RefSeq" id="WP_076514305.1">
    <property type="nucleotide sequence ID" value="NZ_FTOH01000002.1"/>
</dbReference>
<gene>
    <name evidence="2" type="ORF">SAMN05421686_102143</name>
</gene>
<dbReference type="InterPro" id="IPR051200">
    <property type="entry name" value="Host-pathogen_enzymatic-act"/>
</dbReference>
<feature type="signal peptide" evidence="1">
    <location>
        <begin position="1"/>
        <end position="28"/>
    </location>
</feature>
<dbReference type="PANTHER" id="PTHR47197">
    <property type="entry name" value="PROTEIN NIRF"/>
    <property type="match status" value="1"/>
</dbReference>
<dbReference type="Gene3D" id="1.10.760.10">
    <property type="entry name" value="Cytochrome c-like domain"/>
    <property type="match status" value="1"/>
</dbReference>
<reference evidence="3" key="1">
    <citation type="submission" date="2017-01" db="EMBL/GenBank/DDBJ databases">
        <authorList>
            <person name="Varghese N."/>
            <person name="Submissions S."/>
        </authorList>
    </citation>
    <scope>NUCLEOTIDE SEQUENCE [LARGE SCALE GENOMIC DNA]</scope>
    <source>
        <strain evidence="3">DSM 24913</strain>
    </source>
</reference>
<dbReference type="InterPro" id="IPR011048">
    <property type="entry name" value="Haem_d1_sf"/>
</dbReference>
<evidence type="ECO:0000313" key="3">
    <source>
        <dbReference type="Proteomes" id="UP000185639"/>
    </source>
</evidence>
<proteinExistence type="predicted"/>
<dbReference type="Gene3D" id="2.60.40.2810">
    <property type="match status" value="1"/>
</dbReference>
<sequence length="1072" mass="117519">MNKPNRIKRTLMASALSAGLLGAHSSSADVTGPGTLNGDLWQSTAEFFLSFSFAAEAINESNNIRPFLIPQAKSHGLTTFRDQAISFDFQAKHLNSDGNVDNNLNWSVVSMPMHGTLTGTPPNMTYTPDSDYTGFDRVVFKVDDGTDGSTEGTIDIKVQGSYTAFESGQVRPLAMNSDKSRLYALNTPDGKLEVFDVSGELPELLHSVPVGLEPVAISLRNDNEAWIVNTLSDNLSVVDLSADIPHVVRTLQTGDEPQDIVFGGPDRNRAFVTTAHRGQHSPSDLDAMTPGTDRADVWVFDAASGDAEPEKVISLFGMAPRALAVTPDGSKVYAAIYKSGNQTTIAAHNYRLFGRTSTINGKPGPTTDAGGVEAPNSGVMVKYDGEDWRDQYGTNWNRQIYFDLPDYDVFEIDAMASSPTWTKRHSGVGNALFNMTVNPANGKVYVSNMDARNELKFEGHGDRSDIQTLRGRFIKNQITVIDGNDVTPRDLNNHLADSRPGGSADDNARSLAMPLEMVMDSSGETLYVAAFSSSKVGIFDAAELENGSFTTSEANHIEVSGGGPAGIALDEERNRMYVLTRFNNSVAVVDLAAREEVASVEMYNPEPDFITEGRPFLYDARFSSGRGDASCGSCHLFGDMDGLAWELGNPDMNWTENPRGYADEFVKMNALRLHHPLKGPMLTQSFRGLEFQGPQHWRGDRTGAYRVNGESLEKAAFKEFRGAFTELLGRDAQPTEDEMNKFADFVLQLRYPPNPNRNLDDTLTPKAQAGADVYFNEKTTGFKSKNDIAKQTCNHCHEVDMDIERFGTNTLMSFEGTENPQDFKIPHLRNVYSRVGMFGQVFREKTSTSKHMGDQVTGYGLSHDGAVDTMETFLTVSVFHVEPDDVGPVFEFVTQVPTGLAPVVGQQVTLNPQQQDDQDMIDLMISQALLHTTAGGPNKQQCDLVVHGIVDGEQRGWMMQESGEFLSDDGDYISDADLRATSTEYGNSLSYLCAPPGSGTRIALDRDEDGTFNMEDAVLMGRAPTSIQPMDPFAAPEQDVMVPAEGNGFDREAAQKRKGRFPDFNYFWPFGS</sequence>
<evidence type="ECO:0000313" key="2">
    <source>
        <dbReference type="EMBL" id="SIS51411.1"/>
    </source>
</evidence>
<dbReference type="InterPro" id="IPR036909">
    <property type="entry name" value="Cyt_c-like_dom_sf"/>
</dbReference>
<keyword evidence="3" id="KW-1185">Reference proteome</keyword>
<name>A0A1N7JQ81_9GAMM</name>
<accession>A0A1N7JQ81</accession>